<keyword evidence="2" id="KW-1185">Reference proteome</keyword>
<gene>
    <name evidence="1" type="ORF">Taro_055683</name>
</gene>
<accession>A0A843XS18</accession>
<comment type="caution">
    <text evidence="1">The sequence shown here is derived from an EMBL/GenBank/DDBJ whole genome shotgun (WGS) entry which is preliminary data.</text>
</comment>
<proteinExistence type="predicted"/>
<dbReference type="Proteomes" id="UP000652761">
    <property type="component" value="Unassembled WGS sequence"/>
</dbReference>
<reference evidence="1" key="1">
    <citation type="submission" date="2017-07" db="EMBL/GenBank/DDBJ databases">
        <title>Taro Niue Genome Assembly and Annotation.</title>
        <authorList>
            <person name="Atibalentja N."/>
            <person name="Keating K."/>
            <person name="Fields C.J."/>
        </authorList>
    </citation>
    <scope>NUCLEOTIDE SEQUENCE</scope>
    <source>
        <strain evidence="1">Niue_2</strain>
        <tissue evidence="1">Leaf</tissue>
    </source>
</reference>
<dbReference type="AlphaFoldDB" id="A0A843XS18"/>
<name>A0A843XS18_COLES</name>
<organism evidence="1 2">
    <name type="scientific">Colocasia esculenta</name>
    <name type="common">Wild taro</name>
    <name type="synonym">Arum esculentum</name>
    <dbReference type="NCBI Taxonomy" id="4460"/>
    <lineage>
        <taxon>Eukaryota</taxon>
        <taxon>Viridiplantae</taxon>
        <taxon>Streptophyta</taxon>
        <taxon>Embryophyta</taxon>
        <taxon>Tracheophyta</taxon>
        <taxon>Spermatophyta</taxon>
        <taxon>Magnoliopsida</taxon>
        <taxon>Liliopsida</taxon>
        <taxon>Araceae</taxon>
        <taxon>Aroideae</taxon>
        <taxon>Colocasieae</taxon>
        <taxon>Colocasia</taxon>
    </lineage>
</organism>
<dbReference type="EMBL" id="NMUH01013455">
    <property type="protein sequence ID" value="MQM22629.1"/>
    <property type="molecule type" value="Genomic_DNA"/>
</dbReference>
<evidence type="ECO:0000313" key="2">
    <source>
        <dbReference type="Proteomes" id="UP000652761"/>
    </source>
</evidence>
<evidence type="ECO:0000313" key="1">
    <source>
        <dbReference type="EMBL" id="MQM22629.1"/>
    </source>
</evidence>
<sequence>MLLSTKGDGIHCQFLEILEDLERVGQYVWTYYYIPLGRATKVHLDALPLARRWLPVVAEASFSLQLNMLRRDIRDFPTLLVVRQPYAGMGDDGQPWVESGRPRFGRDLWVHCLNKIEPLRLRLAARTLGLHQAWHDETKPKGIGRRTRRKAKRVDWRLCFPDQFTDWQRGGQLVESNAADSVAYLQRFLEKYGGRDYMRPVRDAQDGLIDTLRAQLASTEAQLAEARDALHW</sequence>
<protein>
    <submittedName>
        <fullName evidence="1">Uncharacterized protein</fullName>
    </submittedName>
</protein>